<feature type="domain" description="DUF4268" evidence="1">
    <location>
        <begin position="184"/>
        <end position="316"/>
    </location>
</feature>
<proteinExistence type="predicted"/>
<dbReference type="Proteomes" id="UP000010121">
    <property type="component" value="Unassembled WGS sequence"/>
</dbReference>
<evidence type="ECO:0000259" key="1">
    <source>
        <dbReference type="Pfam" id="PF14088"/>
    </source>
</evidence>
<dbReference type="STRING" id="371731.Rsw2DRAFT_1938"/>
<protein>
    <recommendedName>
        <fullName evidence="1">DUF4268 domain-containing protein</fullName>
    </recommendedName>
</protein>
<gene>
    <name evidence="2" type="ORF">Rsw2DRAFT_1938</name>
</gene>
<dbReference type="AlphaFoldDB" id="C8S1L0"/>
<comment type="caution">
    <text evidence="2">The sequence shown here is derived from an EMBL/GenBank/DDBJ whole genome shotgun (WGS) entry which is preliminary data.</text>
</comment>
<accession>C8S1L0</accession>
<dbReference type="EMBL" id="ACYY01000011">
    <property type="protein sequence ID" value="EEW25183.1"/>
    <property type="molecule type" value="Genomic_DNA"/>
</dbReference>
<evidence type="ECO:0000313" key="2">
    <source>
        <dbReference type="EMBL" id="EEW25183.1"/>
    </source>
</evidence>
<dbReference type="OrthoDB" id="570199at2"/>
<reference evidence="2 3" key="1">
    <citation type="submission" date="2009-08" db="EMBL/GenBank/DDBJ databases">
        <title>The draft genome of Rhodobacter sp. SW2.</title>
        <authorList>
            <consortium name="US DOE Joint Genome Institute (JGI-PGF)"/>
            <person name="Lucas S."/>
            <person name="Copeland A."/>
            <person name="Lapidus A."/>
            <person name="Glavina del Rio T."/>
            <person name="Tice H."/>
            <person name="Bruce D."/>
            <person name="Goodwin L."/>
            <person name="Pitluck S."/>
            <person name="Larimer F."/>
            <person name="Land M.L."/>
            <person name="Hauser L."/>
            <person name="Emerson D."/>
        </authorList>
    </citation>
    <scope>NUCLEOTIDE SEQUENCE [LARGE SCALE GENOMIC DNA]</scope>
    <source>
        <strain evidence="2 3">SW2</strain>
    </source>
</reference>
<evidence type="ECO:0000313" key="3">
    <source>
        <dbReference type="Proteomes" id="UP000010121"/>
    </source>
</evidence>
<dbReference type="Gene3D" id="3.40.1350.10">
    <property type="match status" value="1"/>
</dbReference>
<dbReference type="InterPro" id="IPR025364">
    <property type="entry name" value="DUF4268"/>
</dbReference>
<dbReference type="eggNOG" id="ENOG502ZAEI">
    <property type="taxonomic scope" value="Bacteria"/>
</dbReference>
<dbReference type="Pfam" id="PF14088">
    <property type="entry name" value="DUF4268"/>
    <property type="match status" value="1"/>
</dbReference>
<sequence>MSALGRLQRIASLRQIWQDEARDFTPWLAQPDNLAILAETLGFGADGWELEAVEMALPGGGYRADILCRDTGSPESDRVLIENQFGKSDHDHLGKLLTYASGLQARTVVLIGEAIRPEHRAALDWLNSITSEDHRFFACELELWHIGDSLPAPRFNVVVEPNDWARRVIGKVTPPGELSDRRQLQLAFWEAFETHLGEVQQRIRPVKALAQNWIVHGLGKTGVNLNAVVGFKENWLRAEVYLTGPNADAHFQQLAAQRSAIETDFGQPLIWDDTASKDRRIAITRNVAALADQTTWPAQHRWLAETLGALHRTFHARVKALQSPSQGPELP</sequence>
<keyword evidence="3" id="KW-1185">Reference proteome</keyword>
<dbReference type="InterPro" id="IPR011856">
    <property type="entry name" value="tRNA_endonuc-like_dom_sf"/>
</dbReference>
<dbReference type="GO" id="GO:0003676">
    <property type="term" value="F:nucleic acid binding"/>
    <property type="evidence" value="ECO:0007669"/>
    <property type="project" value="InterPro"/>
</dbReference>
<name>C8S1L0_9RHOB</name>
<organism evidence="2 3">
    <name type="scientific">Rhodobacter ferrooxidans</name>
    <dbReference type="NCBI Taxonomy" id="371731"/>
    <lineage>
        <taxon>Bacteria</taxon>
        <taxon>Pseudomonadati</taxon>
        <taxon>Pseudomonadota</taxon>
        <taxon>Alphaproteobacteria</taxon>
        <taxon>Rhodobacterales</taxon>
        <taxon>Rhodobacter group</taxon>
        <taxon>Rhodobacter</taxon>
    </lineage>
</organism>
<dbReference type="RefSeq" id="WP_008030425.1">
    <property type="nucleotide sequence ID" value="NZ_ACYY01000011.1"/>
</dbReference>